<dbReference type="Pfam" id="PF13304">
    <property type="entry name" value="AAA_21"/>
    <property type="match status" value="1"/>
</dbReference>
<feature type="domain" description="HTH cro/C1-type" evidence="10">
    <location>
        <begin position="2468"/>
        <end position="2522"/>
    </location>
</feature>
<feature type="compositionally biased region" description="Gly residues" evidence="9">
    <location>
        <begin position="1549"/>
        <end position="1564"/>
    </location>
</feature>
<dbReference type="EMBL" id="ML994777">
    <property type="protein sequence ID" value="KAF2174761.1"/>
    <property type="molecule type" value="Genomic_DNA"/>
</dbReference>
<dbReference type="Gene3D" id="3.40.50.300">
    <property type="entry name" value="P-loop containing nucleotide triphosphate hydrolases"/>
    <property type="match status" value="2"/>
</dbReference>
<accession>A0A6A6D5R8</accession>
<protein>
    <recommendedName>
        <fullName evidence="2">Multiprotein-bridging factor 1</fullName>
    </recommendedName>
</protein>
<dbReference type="Pfam" id="PF01381">
    <property type="entry name" value="HTH_3"/>
    <property type="match status" value="1"/>
</dbReference>
<dbReference type="GO" id="GO:0005524">
    <property type="term" value="F:ATP binding"/>
    <property type="evidence" value="ECO:0007669"/>
    <property type="project" value="UniProtKB-KW"/>
</dbReference>
<evidence type="ECO:0000256" key="7">
    <source>
        <dbReference type="ARBA" id="ARBA00023125"/>
    </source>
</evidence>
<evidence type="ECO:0000256" key="3">
    <source>
        <dbReference type="ARBA" id="ARBA00022741"/>
    </source>
</evidence>
<evidence type="ECO:0000313" key="11">
    <source>
        <dbReference type="EMBL" id="KAF2174761.1"/>
    </source>
</evidence>
<feature type="compositionally biased region" description="Basic and acidic residues" evidence="9">
    <location>
        <begin position="1571"/>
        <end position="1591"/>
    </location>
</feature>
<feature type="region of interest" description="Disordered" evidence="9">
    <location>
        <begin position="1980"/>
        <end position="2004"/>
    </location>
</feature>
<dbReference type="Proteomes" id="UP000800200">
    <property type="component" value="Unassembled WGS sequence"/>
</dbReference>
<dbReference type="PANTHER" id="PTHR46797">
    <property type="entry name" value="HTH-TYPE TRANSCRIPTIONAL REGULATOR"/>
    <property type="match status" value="1"/>
</dbReference>
<name>A0A6A6D5R8_9PEZI</name>
<evidence type="ECO:0000256" key="5">
    <source>
        <dbReference type="ARBA" id="ARBA00022806"/>
    </source>
</evidence>
<evidence type="ECO:0000256" key="8">
    <source>
        <dbReference type="ARBA" id="ARBA00035107"/>
    </source>
</evidence>
<dbReference type="OrthoDB" id="10689390at2759"/>
<evidence type="ECO:0000256" key="9">
    <source>
        <dbReference type="SAM" id="MobiDB-lite"/>
    </source>
</evidence>
<keyword evidence="6" id="KW-0067">ATP-binding</keyword>
<dbReference type="PANTHER" id="PTHR46797:SF1">
    <property type="entry name" value="METHYLPHOSPHONATE SYNTHASE"/>
    <property type="match status" value="1"/>
</dbReference>
<feature type="region of interest" description="Disordered" evidence="9">
    <location>
        <begin position="2425"/>
        <end position="2456"/>
    </location>
</feature>
<dbReference type="InterPro" id="IPR010982">
    <property type="entry name" value="Lambda_DNA-bd_dom_sf"/>
</dbReference>
<dbReference type="Pfam" id="PF00580">
    <property type="entry name" value="UvrD-helicase"/>
    <property type="match status" value="1"/>
</dbReference>
<keyword evidence="5" id="KW-0347">Helicase</keyword>
<feature type="region of interest" description="Disordered" evidence="9">
    <location>
        <begin position="1274"/>
        <end position="1309"/>
    </location>
</feature>
<feature type="region of interest" description="Disordered" evidence="9">
    <location>
        <begin position="1549"/>
        <end position="1591"/>
    </location>
</feature>
<evidence type="ECO:0000256" key="2">
    <source>
        <dbReference type="ARBA" id="ARBA00014317"/>
    </source>
</evidence>
<dbReference type="GO" id="GO:0003677">
    <property type="term" value="F:DNA binding"/>
    <property type="evidence" value="ECO:0007669"/>
    <property type="project" value="UniProtKB-KW"/>
</dbReference>
<dbReference type="GO" id="GO:0016887">
    <property type="term" value="F:ATP hydrolysis activity"/>
    <property type="evidence" value="ECO:0007669"/>
    <property type="project" value="InterPro"/>
</dbReference>
<dbReference type="InterPro" id="IPR003959">
    <property type="entry name" value="ATPase_AAA_core"/>
</dbReference>
<evidence type="ECO:0000256" key="1">
    <source>
        <dbReference type="ARBA" id="ARBA00009802"/>
    </source>
</evidence>
<feature type="compositionally biased region" description="Basic and acidic residues" evidence="9">
    <location>
        <begin position="2524"/>
        <end position="2549"/>
    </location>
</feature>
<dbReference type="CDD" id="cd00093">
    <property type="entry name" value="HTH_XRE"/>
    <property type="match status" value="1"/>
</dbReference>
<keyword evidence="12" id="KW-1185">Reference proteome</keyword>
<dbReference type="GO" id="GO:0004386">
    <property type="term" value="F:helicase activity"/>
    <property type="evidence" value="ECO:0007669"/>
    <property type="project" value="UniProtKB-KW"/>
</dbReference>
<dbReference type="Gene3D" id="1.10.260.40">
    <property type="entry name" value="lambda repressor-like DNA-binding domains"/>
    <property type="match status" value="1"/>
</dbReference>
<organism evidence="11 12">
    <name type="scientific">Zopfia rhizophila CBS 207.26</name>
    <dbReference type="NCBI Taxonomy" id="1314779"/>
    <lineage>
        <taxon>Eukaryota</taxon>
        <taxon>Fungi</taxon>
        <taxon>Dikarya</taxon>
        <taxon>Ascomycota</taxon>
        <taxon>Pezizomycotina</taxon>
        <taxon>Dothideomycetes</taxon>
        <taxon>Dothideomycetes incertae sedis</taxon>
        <taxon>Zopfiaceae</taxon>
        <taxon>Zopfia</taxon>
    </lineage>
</organism>
<evidence type="ECO:0000313" key="12">
    <source>
        <dbReference type="Proteomes" id="UP000800200"/>
    </source>
</evidence>
<dbReference type="InterPro" id="IPR001387">
    <property type="entry name" value="Cro/C1-type_HTH"/>
</dbReference>
<evidence type="ECO:0000256" key="4">
    <source>
        <dbReference type="ARBA" id="ARBA00022801"/>
    </source>
</evidence>
<dbReference type="InterPro" id="IPR014016">
    <property type="entry name" value="UvrD-like_ATP-bd"/>
</dbReference>
<feature type="region of interest" description="Disordered" evidence="9">
    <location>
        <begin position="1022"/>
        <end position="1045"/>
    </location>
</feature>
<comment type="similarity">
    <text evidence="1">Belongs to the MBF1 family.</text>
</comment>
<feature type="region of interest" description="Disordered" evidence="9">
    <location>
        <begin position="2366"/>
        <end position="2389"/>
    </location>
</feature>
<reference evidence="11" key="1">
    <citation type="journal article" date="2020" name="Stud. Mycol.">
        <title>101 Dothideomycetes genomes: a test case for predicting lifestyles and emergence of pathogens.</title>
        <authorList>
            <person name="Haridas S."/>
            <person name="Albert R."/>
            <person name="Binder M."/>
            <person name="Bloem J."/>
            <person name="Labutti K."/>
            <person name="Salamov A."/>
            <person name="Andreopoulos B."/>
            <person name="Baker S."/>
            <person name="Barry K."/>
            <person name="Bills G."/>
            <person name="Bluhm B."/>
            <person name="Cannon C."/>
            <person name="Castanera R."/>
            <person name="Culley D."/>
            <person name="Daum C."/>
            <person name="Ezra D."/>
            <person name="Gonzalez J."/>
            <person name="Henrissat B."/>
            <person name="Kuo A."/>
            <person name="Liang C."/>
            <person name="Lipzen A."/>
            <person name="Lutzoni F."/>
            <person name="Magnuson J."/>
            <person name="Mondo S."/>
            <person name="Nolan M."/>
            <person name="Ohm R."/>
            <person name="Pangilinan J."/>
            <person name="Park H.-J."/>
            <person name="Ramirez L."/>
            <person name="Alfaro M."/>
            <person name="Sun H."/>
            <person name="Tritt A."/>
            <person name="Yoshinaga Y."/>
            <person name="Zwiers L.-H."/>
            <person name="Turgeon B."/>
            <person name="Goodwin S."/>
            <person name="Spatafora J."/>
            <person name="Crous P."/>
            <person name="Grigoriev I."/>
        </authorList>
    </citation>
    <scope>NUCLEOTIDE SEQUENCE</scope>
    <source>
        <strain evidence="11">CBS 207.26</strain>
    </source>
</reference>
<sequence>MSLSSSARIGPQGSAPALARRGGRSSTCPSGVRSLDWSPSAGVNAVVGPGDTGKSTILEALDLVLGARRSPALSDGDFHRLDVTRPIRIDVTVGELPADLLDLEYGLPLRGFSLALDAILPEPTGDLEPVVTIRLEVGDDLEPCWTFHSDAPPGPNGPREARSSHRTALQALRLQASPAHHLAWRQGSVLHRIAARRPDMGAALASASREARRAFAAGVTDQFAAATEVVAEVAAALGVRDAETVTAALDAHAVSIRDGAVALHDGGDVPLRGLGTGSARLLAAGLQARAAGVASVTLIDEFEHGLEPYRIARLLHHLGAKSDPPPQQIVLTTHSPVVLRELAASQVWVTRRDAIGVVRLHLASAVEDAQPTLRSCPEAFLSPSVLVCEDSTEVGLVRGLELWRVEQGLRSMALLGVATCDGGGKSMAKRALAFRRLGYRTALLRDCDDGAPAEEAAFVTGGGRVLKWEEGRSTEEQLAADLPAEAMALLARLAVEWVGEDAVRDGLRNHGATAPDVAAIQQTFPDDLRIAFGKAAKNRKHAWFKSPQERGERIGREVLGPHLAGGRRMPTPDDVLACPRGLVEAPAGCGKTFLLARAAEGHDGRRALVLTHTRAGAWVIRDRIGTAAGLKPPRVGTLDGWTLWFLTRFPAASGFSRHEGPGVWKEARQAAIRLLGHAAVRTILRATYSMLLVDEYQDCNLDQHALVMALTEVLPTVVLGDPMQRVFGFGGDRLPPWSDVQAAFPPIGTLSEPWRWRGQEEFGRWILTQRDVLSRGGGVDLRGAPPNVVHVAEPSDAAGRRETRRRAVPPPDGVRTIIVTEAKDPTGRQEFARGGFRLTVVEPVTLKELVSHAAAMDRASGEDLAERLLTFAQAVMTGVTVPRTMERVRALRARTARAAATPEETALVALAAEGTPRLPAALSAIAGAPGRWAFRSDLLEAMRDATALAASRPGTGLRECAVLVRDRRADGERKLPPRAVGSTLLLKGLEAERAVVMDTAGMTACDLYVALSRASQRLIVTARPDDDPLRSRRDSSHLTGSPARPRVPALATVRRGNAAMAKRIWFTADTHFGYANIIGRPLRSLLWTGRRRGRRRCAWAVVLLEDVTDGIRRAPHQLGDLLAKLVHHALAVLAAGQVGRGLADGGVEPLEATGQRRRFGPLEDHGLGRLAVGAVLLHRRGGGIVGGGEALLLDEGAVELRAQLRMPPSFAHLGQHPFHAARVGAGGLADPRHDRRAGPLGKAPQGVHGALPGCFGGLQRLAVGAVGQEAADPFGDRGRLRLPGRRTGGTGRHHRGHQPLDRTGLTGTRSGLSGLTLNLGGTLGGRGWRGGVGSLLTGLGLSRCACAFARGGVGLHRRRGRCGRLLLRLRHPRGGRLGGRGSRWLRPGGQVRLRLPGNVATKGRRERHDPPLQCLHLIHDVGSVLIAALLACDDGQGPDVVGEAAIPQVRHLAQQVADALVLQPRRRVGQAPKLGAKPLRNTADRAGQAGEVLMHVGGAGPQRLVAGDIGLVQQPGHLLDLTAQSGIVPGEGGTHLVHPVEQLAQRIGAAGGGAGPVGQGGGHAEGSLVGDEGRGGDRGRADAGKAPFRRDGEVGRADRRDLLLHPQVLQGEVVGERELRRDLAGDGGRRHRLQRRRPACVRKAPVDLQGEDLHPGTGGGRRAATRGDLRALGIVQCYRGRRHGDLRAEHRAGEGHAGVVGAPQGGGVLPLDGGQVVAAQRGRDDRLDDVGGIIVCGVHLVDIGVDLAAAEGRGPHIGIGADGDGAETGRRLVRVAVAGEMQGVAGCHGLRLPVPGRGALAAFTPQIHDVGDGGRDPVALDARHGCRLTAVESQTCLGRGGVFVADLRVPHVPLEACIGGVGGVGDLLDRADLRALIVGDLGEAIAQLGVQQPPHVGDPVADQVPDIGDVVIDAADRVVEHLLRLRQQEVGDGVEGRPFRMGRTGGNRCHGAGHDQDGDGGPEMFPHGISPFRLAAWQARSEAADGRTAAAEGQTRAHHAAADPAEAQVEAADGEAALDGAERRLPGLADRGADLALDGVEQVGGIEQAGDHVQADAAKEVVEAGQVADAGGRLDGRVVGLDPCLDGAGGGLGDRAPGRGRCDASRRLPVGFAQDLGQQLQPGGGEQAFQQGLAVQRRQHGPKASAGFGGLVAQQDFGPGMEAAHGRLVEPGEQSQQPCDAELGHGLPEMQALVGEKAGKAVAAPGILIEMPAERGQQRQHGRIILHGPDQSGPHRRQGGFGPPDPVQDAISFQVGHGAPPLSKEGTGWQGARRTACRLDGLAGDGGGLSREQQPEPPGLQAVAQHLGPGLAAAPGYRRLRPARSPAGPGGRLIEPDRGWAFAVHRCYQRVYPYGRIPTWRRQAVSAESRPEPPGSWRGAEVAGSTGRPGGMPWRGFSFAHLCLSPMRTAPGATDIVGQVRKGLRPMKKPEQGSVAAPSPPSPPSTPRRLRGAERDLDPYAAVVGKRIKELRGDRSLTQSELATRAGLQLTTIFSVESGLQYLTLKTLIGIAKGLDVEPADLLPRTRQEPDQRGNRSRQPEGEAGRRLEDLDTVLAEIDRLVHLARAMRTTSNPYGRGGKT</sequence>
<dbReference type="PROSITE" id="PS50943">
    <property type="entry name" value="HTH_CROC1"/>
    <property type="match status" value="1"/>
</dbReference>
<gene>
    <name evidence="11" type="ORF">K469DRAFT_685429</name>
</gene>
<dbReference type="GO" id="GO:0003700">
    <property type="term" value="F:DNA-binding transcription factor activity"/>
    <property type="evidence" value="ECO:0007669"/>
    <property type="project" value="TreeGrafter"/>
</dbReference>
<dbReference type="InterPro" id="IPR027417">
    <property type="entry name" value="P-loop_NTPase"/>
</dbReference>
<comment type="function">
    <text evidence="8">Transcriptional coactivator that stimulates GCN4-dependent transcriptional activity by bridging the DNA-binding region of GCN4 and TBP (SPT15), thereby recruiting TBP to GCN4-bound promoters. Involved in induction of the ribosome quality control (RQC) pathway; a pathway that degrades nascent peptide chains during problematic translation. Required to prevent stalled ribosomes from frameshifting.</text>
</comment>
<dbReference type="SUPFAM" id="SSF47413">
    <property type="entry name" value="lambda repressor-like DNA-binding domains"/>
    <property type="match status" value="1"/>
</dbReference>
<proteinExistence type="inferred from homology"/>
<feature type="region of interest" description="Disordered" evidence="9">
    <location>
        <begin position="1934"/>
        <end position="1962"/>
    </location>
</feature>
<dbReference type="SMART" id="SM00530">
    <property type="entry name" value="HTH_XRE"/>
    <property type="match status" value="1"/>
</dbReference>
<evidence type="ECO:0000259" key="10">
    <source>
        <dbReference type="PROSITE" id="PS50943"/>
    </source>
</evidence>
<dbReference type="InterPro" id="IPR050807">
    <property type="entry name" value="TransReg_Diox_bact_type"/>
</dbReference>
<dbReference type="GO" id="GO:0005829">
    <property type="term" value="C:cytosol"/>
    <property type="evidence" value="ECO:0007669"/>
    <property type="project" value="TreeGrafter"/>
</dbReference>
<keyword evidence="7" id="KW-0238">DNA-binding</keyword>
<keyword evidence="4" id="KW-0378">Hydrolase</keyword>
<feature type="compositionally biased region" description="Basic and acidic residues" evidence="9">
    <location>
        <begin position="1023"/>
        <end position="1036"/>
    </location>
</feature>
<feature type="region of interest" description="Disordered" evidence="9">
    <location>
        <begin position="1"/>
        <end position="33"/>
    </location>
</feature>
<dbReference type="SUPFAM" id="SSF52540">
    <property type="entry name" value="P-loop containing nucleoside triphosphate hydrolases"/>
    <property type="match status" value="2"/>
</dbReference>
<evidence type="ECO:0000256" key="6">
    <source>
        <dbReference type="ARBA" id="ARBA00022840"/>
    </source>
</evidence>
<feature type="region of interest" description="Disordered" evidence="9">
    <location>
        <begin position="2522"/>
        <end position="2549"/>
    </location>
</feature>
<keyword evidence="3" id="KW-0547">Nucleotide-binding</keyword>